<dbReference type="EMBL" id="BIFS01000001">
    <property type="protein sequence ID" value="GCE19202.1"/>
    <property type="molecule type" value="Genomic_DNA"/>
</dbReference>
<evidence type="ECO:0000313" key="2">
    <source>
        <dbReference type="EMBL" id="GCE19202.1"/>
    </source>
</evidence>
<dbReference type="InterPro" id="IPR043130">
    <property type="entry name" value="CDP-OH_PTrfase_TM_dom"/>
</dbReference>
<keyword evidence="1" id="KW-0472">Membrane</keyword>
<keyword evidence="3" id="KW-1185">Reference proteome</keyword>
<sequence>MVVFIYLAVFGSLMVSYTNARAKGLGIECKTGLLARPERVILLAIGLLSNTDVWALALLAVLSNVTAVERIIAVWRSTRQPLEVCDQRYYRRQTASMDNRRAPTTFMVSEVNNFQRSPCMYQSSAVQW</sequence>
<feature type="transmembrane region" description="Helical" evidence="1">
    <location>
        <begin position="40"/>
        <end position="62"/>
    </location>
</feature>
<dbReference type="Gene3D" id="1.20.120.1760">
    <property type="match status" value="1"/>
</dbReference>
<gene>
    <name evidence="2" type="ORF">KDK_30020</name>
</gene>
<reference evidence="3" key="1">
    <citation type="submission" date="2018-12" db="EMBL/GenBank/DDBJ databases">
        <title>Tengunoibacter tsumagoiensis gen. nov., sp. nov., Dictyobacter kobayashii sp. nov., D. alpinus sp. nov., and D. joshuensis sp. nov. and description of Dictyobacteraceae fam. nov. within the order Ktedonobacterales isolated from Tengu-no-mugimeshi.</title>
        <authorList>
            <person name="Wang C.M."/>
            <person name="Zheng Y."/>
            <person name="Sakai Y."/>
            <person name="Toyoda A."/>
            <person name="Minakuchi Y."/>
            <person name="Abe K."/>
            <person name="Yokota A."/>
            <person name="Yabe S."/>
        </authorList>
    </citation>
    <scope>NUCLEOTIDE SEQUENCE [LARGE SCALE GENOMIC DNA]</scope>
    <source>
        <strain evidence="3">Uno11</strain>
    </source>
</reference>
<evidence type="ECO:0000256" key="1">
    <source>
        <dbReference type="SAM" id="Phobius"/>
    </source>
</evidence>
<keyword evidence="1" id="KW-0812">Transmembrane</keyword>
<name>A0A402AJC3_9CHLR</name>
<protein>
    <submittedName>
        <fullName evidence="2">Uncharacterized protein</fullName>
    </submittedName>
</protein>
<dbReference type="OrthoDB" id="116551at2"/>
<dbReference type="RefSeq" id="WP_126551047.1">
    <property type="nucleotide sequence ID" value="NZ_BIFS01000001.1"/>
</dbReference>
<evidence type="ECO:0000313" key="3">
    <source>
        <dbReference type="Proteomes" id="UP000287188"/>
    </source>
</evidence>
<dbReference type="Proteomes" id="UP000287188">
    <property type="component" value="Unassembled WGS sequence"/>
</dbReference>
<dbReference type="AlphaFoldDB" id="A0A402AJC3"/>
<accession>A0A402AJC3</accession>
<comment type="caution">
    <text evidence="2">The sequence shown here is derived from an EMBL/GenBank/DDBJ whole genome shotgun (WGS) entry which is preliminary data.</text>
</comment>
<proteinExistence type="predicted"/>
<organism evidence="2 3">
    <name type="scientific">Dictyobacter kobayashii</name>
    <dbReference type="NCBI Taxonomy" id="2014872"/>
    <lineage>
        <taxon>Bacteria</taxon>
        <taxon>Bacillati</taxon>
        <taxon>Chloroflexota</taxon>
        <taxon>Ktedonobacteria</taxon>
        <taxon>Ktedonobacterales</taxon>
        <taxon>Dictyobacteraceae</taxon>
        <taxon>Dictyobacter</taxon>
    </lineage>
</organism>
<keyword evidence="1" id="KW-1133">Transmembrane helix</keyword>